<dbReference type="Proteomes" id="UP001212326">
    <property type="component" value="Chromosome"/>
</dbReference>
<feature type="compositionally biased region" description="Basic and acidic residues" evidence="1">
    <location>
        <begin position="14"/>
        <end position="27"/>
    </location>
</feature>
<feature type="region of interest" description="Disordered" evidence="1">
    <location>
        <begin position="1"/>
        <end position="46"/>
    </location>
</feature>
<dbReference type="EMBL" id="CP115300">
    <property type="protein sequence ID" value="WBO61631.1"/>
    <property type="molecule type" value="Genomic_DNA"/>
</dbReference>
<keyword evidence="3" id="KW-1185">Reference proteome</keyword>
<protein>
    <submittedName>
        <fullName evidence="2">Uncharacterized protein</fullName>
    </submittedName>
</protein>
<sequence length="46" mass="4761">MPPTSGTVTGDVDPDFHDQLRPDKGDVEGLAGAPPHPAEKVQPVQG</sequence>
<evidence type="ECO:0000256" key="1">
    <source>
        <dbReference type="SAM" id="MobiDB-lite"/>
    </source>
</evidence>
<name>A0ABY7NYH2_9ACTN</name>
<reference evidence="2 3" key="1">
    <citation type="submission" date="2022-12" db="EMBL/GenBank/DDBJ databases">
        <authorList>
            <person name="Mo P."/>
        </authorList>
    </citation>
    <scope>NUCLEOTIDE SEQUENCE [LARGE SCALE GENOMIC DNA]</scope>
    <source>
        <strain evidence="2 3">HUAS 2-6</strain>
    </source>
</reference>
<accession>A0ABY7NYH2</accession>
<evidence type="ECO:0000313" key="2">
    <source>
        <dbReference type="EMBL" id="WBO61631.1"/>
    </source>
</evidence>
<gene>
    <name evidence="2" type="ORF">O1G22_01495</name>
</gene>
<evidence type="ECO:0000313" key="3">
    <source>
        <dbReference type="Proteomes" id="UP001212326"/>
    </source>
</evidence>
<dbReference type="RefSeq" id="WP_270079590.1">
    <property type="nucleotide sequence ID" value="NZ_CP115300.1"/>
</dbReference>
<proteinExistence type="predicted"/>
<organism evidence="2 3">
    <name type="scientific">Streptomyces camelliae</name>
    <dbReference type="NCBI Taxonomy" id="3004093"/>
    <lineage>
        <taxon>Bacteria</taxon>
        <taxon>Bacillati</taxon>
        <taxon>Actinomycetota</taxon>
        <taxon>Actinomycetes</taxon>
        <taxon>Kitasatosporales</taxon>
        <taxon>Streptomycetaceae</taxon>
        <taxon>Streptomyces</taxon>
    </lineage>
</organism>